<keyword evidence="5 17" id="KW-0479">Metal-binding</keyword>
<dbReference type="InterPro" id="IPR036652">
    <property type="entry name" value="YjeF_N_dom_sf"/>
</dbReference>
<evidence type="ECO:0000256" key="14">
    <source>
        <dbReference type="ARBA" id="ARBA00025153"/>
    </source>
</evidence>
<evidence type="ECO:0000256" key="7">
    <source>
        <dbReference type="ARBA" id="ARBA00022840"/>
    </source>
</evidence>
<comment type="caution">
    <text evidence="21">The sequence shown here is derived from an EMBL/GenBank/DDBJ whole genome shotgun (WGS) entry which is preliminary data.</text>
</comment>
<comment type="catalytic activity">
    <reaction evidence="16 18">
        <text>(6S)-NADPHX + ADP = AMP + phosphate + NADPH + H(+)</text>
        <dbReference type="Rhea" id="RHEA:32235"/>
        <dbReference type="ChEBI" id="CHEBI:15378"/>
        <dbReference type="ChEBI" id="CHEBI:43474"/>
        <dbReference type="ChEBI" id="CHEBI:57783"/>
        <dbReference type="ChEBI" id="CHEBI:64076"/>
        <dbReference type="ChEBI" id="CHEBI:456215"/>
        <dbReference type="ChEBI" id="CHEBI:456216"/>
        <dbReference type="EC" id="4.2.1.136"/>
    </reaction>
</comment>
<feature type="binding site" evidence="17">
    <location>
        <position position="57"/>
    </location>
    <ligand>
        <name>K(+)</name>
        <dbReference type="ChEBI" id="CHEBI:29103"/>
    </ligand>
</feature>
<evidence type="ECO:0000256" key="1">
    <source>
        <dbReference type="ARBA" id="ARBA00000013"/>
    </source>
</evidence>
<proteinExistence type="inferred from homology"/>
<evidence type="ECO:0000256" key="10">
    <source>
        <dbReference type="ARBA" id="ARBA00023027"/>
    </source>
</evidence>
<feature type="binding site" evidence="17">
    <location>
        <begin position="56"/>
        <end position="60"/>
    </location>
    <ligand>
        <name>(6S)-NADPHX</name>
        <dbReference type="ChEBI" id="CHEBI:64076"/>
    </ligand>
</feature>
<gene>
    <name evidence="17" type="primary">nnrE</name>
    <name evidence="21" type="ORF">CRU91_11360</name>
</gene>
<keyword evidence="10 17" id="KW-0520">NAD</keyword>
<dbReference type="Proteomes" id="UP000252669">
    <property type="component" value="Unassembled WGS sequence"/>
</dbReference>
<keyword evidence="13" id="KW-0511">Multifunctional enzyme</keyword>
<keyword evidence="7 18" id="KW-0067">ATP-binding</keyword>
<dbReference type="InterPro" id="IPR030677">
    <property type="entry name" value="Nnr"/>
</dbReference>
<protein>
    <recommendedName>
        <fullName evidence="17">NAD(P)H-hydrate epimerase</fullName>
        <ecNumber evidence="17">5.1.99.6</ecNumber>
    </recommendedName>
    <alternativeName>
        <fullName evidence="17">NAD(P)HX epimerase</fullName>
    </alternativeName>
</protein>
<evidence type="ECO:0000259" key="20">
    <source>
        <dbReference type="PROSITE" id="PS51385"/>
    </source>
</evidence>
<feature type="domain" description="YjeF N-terminal" evidence="20">
    <location>
        <begin position="8"/>
        <end position="202"/>
    </location>
</feature>
<evidence type="ECO:0000313" key="21">
    <source>
        <dbReference type="EMBL" id="RBQ28010.1"/>
    </source>
</evidence>
<comment type="catalytic activity">
    <reaction evidence="15 18">
        <text>(6S)-NADHX + ADP = AMP + phosphate + NADH + H(+)</text>
        <dbReference type="Rhea" id="RHEA:32223"/>
        <dbReference type="ChEBI" id="CHEBI:15378"/>
        <dbReference type="ChEBI" id="CHEBI:43474"/>
        <dbReference type="ChEBI" id="CHEBI:57945"/>
        <dbReference type="ChEBI" id="CHEBI:64074"/>
        <dbReference type="ChEBI" id="CHEBI:456215"/>
        <dbReference type="ChEBI" id="CHEBI:456216"/>
        <dbReference type="EC" id="4.2.1.136"/>
    </reaction>
</comment>
<dbReference type="PROSITE" id="PS51385">
    <property type="entry name" value="YJEF_N"/>
    <property type="match status" value="1"/>
</dbReference>
<dbReference type="PROSITE" id="PS01050">
    <property type="entry name" value="YJEF_C_2"/>
    <property type="match status" value="1"/>
</dbReference>
<keyword evidence="11 17" id="KW-0413">Isomerase</keyword>
<evidence type="ECO:0000256" key="11">
    <source>
        <dbReference type="ARBA" id="ARBA00023235"/>
    </source>
</evidence>
<dbReference type="PANTHER" id="PTHR12592:SF0">
    <property type="entry name" value="ATP-DEPENDENT (S)-NAD(P)H-HYDRATE DEHYDRATASE"/>
    <property type="match status" value="1"/>
</dbReference>
<sequence>MQKIFDEVNSLDKRSYEKFFLTEDILMEHAAFSIYTYIENNFKKNSTILIICGSGNNGADGLALARLLYKKFDIKIYLANEPKSSMAKIQYERIKSLDITISEKLFEADILIDCLFGTGLNRSLDENSKTLISKLNSFNSFKIACDIPSGINNVGQIENIAFKADVTITMGALKLSLFSDVVKDFIGDIQVSNLGIQREIYETQTNKFLLELSDINLPFRDKDNSHKGTFGHTNIIIGTKTGAGIISCDSAFAFGCGLVTAISKEDLDLPYHIMQDRKISKNCTSIAIGMGLGEYEKNEIEKILETDILKVIDADLFYEKLLLKYLDDKVVLTPHPKEFISLLKLTNTDEISIEELQNNRFLYVEKFCKKYPKVVLLLKGANVIIAQNEEIFINNFGRAVLSKGGSGDVLSGLIASLLAQGYDRLEACITASLAHTTASNNYPKNNYSLSPQELIEEIKKL</sequence>
<comment type="catalytic activity">
    <reaction evidence="1 17 18">
        <text>(6R)-NADHX = (6S)-NADHX</text>
        <dbReference type="Rhea" id="RHEA:32215"/>
        <dbReference type="ChEBI" id="CHEBI:64074"/>
        <dbReference type="ChEBI" id="CHEBI:64075"/>
        <dbReference type="EC" id="5.1.99.6"/>
    </reaction>
</comment>
<dbReference type="Gene3D" id="3.40.1190.20">
    <property type="match status" value="1"/>
</dbReference>
<dbReference type="NCBIfam" id="TIGR00197">
    <property type="entry name" value="yjeF_nterm"/>
    <property type="match status" value="1"/>
</dbReference>
<comment type="similarity">
    <text evidence="17">Belongs to the NnrE/AIBP family.</text>
</comment>
<dbReference type="NCBIfam" id="TIGR00196">
    <property type="entry name" value="yjeF_cterm"/>
    <property type="match status" value="1"/>
</dbReference>
<dbReference type="EMBL" id="PDKB01000026">
    <property type="protein sequence ID" value="RBQ28010.1"/>
    <property type="molecule type" value="Genomic_DNA"/>
</dbReference>
<dbReference type="RefSeq" id="WP_113895336.1">
    <property type="nucleotide sequence ID" value="NZ_JANJGA010000024.1"/>
</dbReference>
<dbReference type="SUPFAM" id="SSF64153">
    <property type="entry name" value="YjeF N-terminal domain-like"/>
    <property type="match status" value="1"/>
</dbReference>
<comment type="caution">
    <text evidence="17">Lacks conserved residue(s) required for the propagation of feature annotation.</text>
</comment>
<dbReference type="OrthoDB" id="9806925at2"/>
<dbReference type="InterPro" id="IPR017953">
    <property type="entry name" value="Carbohydrate_kinase_pred_CS"/>
</dbReference>
<evidence type="ECO:0000313" key="22">
    <source>
        <dbReference type="Proteomes" id="UP000252669"/>
    </source>
</evidence>
<dbReference type="InterPro" id="IPR000631">
    <property type="entry name" value="CARKD"/>
</dbReference>
<dbReference type="PANTHER" id="PTHR12592">
    <property type="entry name" value="ATP-DEPENDENT (S)-NAD(P)H-HYDRATE DEHYDRATASE FAMILY MEMBER"/>
    <property type="match status" value="1"/>
</dbReference>
<comment type="function">
    <text evidence="14 18">Bifunctional enzyme that catalyzes the epimerization of the S- and R-forms of NAD(P)HX and the dehydration of the S-form of NAD(P)HX at the expense of ADP, which is converted to AMP. This allows the repair of both epimers of NAD(P)HX, a damaged form of NAD(P)H that is a result of enzymatic or heat-dependent hydration.</text>
</comment>
<comment type="function">
    <text evidence="17">Catalyzes the epimerization of the S- and R-forms of NAD(P)HX, a damaged form of NAD(P)H that is a result of enzymatic or heat-dependent hydration. This is a prerequisite for the S-specific NAD(P)H-hydrate dehydratase to allow the repair of both epimers of NAD(P)HX.</text>
</comment>
<dbReference type="GO" id="GO:0052856">
    <property type="term" value="F:NAD(P)HX epimerase activity"/>
    <property type="evidence" value="ECO:0007669"/>
    <property type="project" value="UniProtKB-UniRule"/>
</dbReference>
<dbReference type="Pfam" id="PF01256">
    <property type="entry name" value="Carb_kinase"/>
    <property type="match status" value="1"/>
</dbReference>
<dbReference type="GO" id="GO:0110051">
    <property type="term" value="P:metabolite repair"/>
    <property type="evidence" value="ECO:0007669"/>
    <property type="project" value="TreeGrafter"/>
</dbReference>
<dbReference type="Gene3D" id="3.40.50.10260">
    <property type="entry name" value="YjeF N-terminal domain"/>
    <property type="match status" value="1"/>
</dbReference>
<accession>A0A366MQX4</accession>
<feature type="binding site" evidence="17">
    <location>
        <begin position="117"/>
        <end position="123"/>
    </location>
    <ligand>
        <name>(6S)-NADPHX</name>
        <dbReference type="ChEBI" id="CHEBI:64076"/>
    </ligand>
</feature>
<keyword evidence="22" id="KW-1185">Reference proteome</keyword>
<feature type="binding site" evidence="17">
    <location>
        <position position="113"/>
    </location>
    <ligand>
        <name>K(+)</name>
        <dbReference type="ChEBI" id="CHEBI:29103"/>
    </ligand>
</feature>
<dbReference type="GO" id="GO:0046872">
    <property type="term" value="F:metal ion binding"/>
    <property type="evidence" value="ECO:0007669"/>
    <property type="project" value="UniProtKB-UniRule"/>
</dbReference>
<feature type="binding site" evidence="17">
    <location>
        <position position="146"/>
    </location>
    <ligand>
        <name>(6S)-NADPHX</name>
        <dbReference type="ChEBI" id="CHEBI:64076"/>
    </ligand>
</feature>
<evidence type="ECO:0000259" key="19">
    <source>
        <dbReference type="PROSITE" id="PS51383"/>
    </source>
</evidence>
<dbReference type="CDD" id="cd01171">
    <property type="entry name" value="YXKO-related"/>
    <property type="match status" value="1"/>
</dbReference>
<dbReference type="SUPFAM" id="SSF53613">
    <property type="entry name" value="Ribokinase-like"/>
    <property type="match status" value="1"/>
</dbReference>
<feature type="domain" description="YjeF C-terminal" evidence="19">
    <location>
        <begin position="210"/>
        <end position="461"/>
    </location>
</feature>
<evidence type="ECO:0000256" key="5">
    <source>
        <dbReference type="ARBA" id="ARBA00022723"/>
    </source>
</evidence>
<evidence type="ECO:0000256" key="12">
    <source>
        <dbReference type="ARBA" id="ARBA00023239"/>
    </source>
</evidence>
<dbReference type="GO" id="GO:0005524">
    <property type="term" value="F:ATP binding"/>
    <property type="evidence" value="ECO:0007669"/>
    <property type="project" value="UniProtKB-UniRule"/>
</dbReference>
<evidence type="ECO:0000256" key="13">
    <source>
        <dbReference type="ARBA" id="ARBA00023268"/>
    </source>
</evidence>
<keyword evidence="8 17" id="KW-0521">NADP</keyword>
<name>A0A366MQX4_9BACT</name>
<evidence type="ECO:0000256" key="6">
    <source>
        <dbReference type="ARBA" id="ARBA00022741"/>
    </source>
</evidence>
<comment type="catalytic activity">
    <reaction evidence="2 17 18">
        <text>(6R)-NADPHX = (6S)-NADPHX</text>
        <dbReference type="Rhea" id="RHEA:32227"/>
        <dbReference type="ChEBI" id="CHEBI:64076"/>
        <dbReference type="ChEBI" id="CHEBI:64077"/>
        <dbReference type="EC" id="5.1.99.6"/>
    </reaction>
</comment>
<evidence type="ECO:0000256" key="8">
    <source>
        <dbReference type="ARBA" id="ARBA00022857"/>
    </source>
</evidence>
<keyword evidence="9 17" id="KW-0630">Potassium</keyword>
<evidence type="ECO:0000256" key="18">
    <source>
        <dbReference type="PIRNR" id="PIRNR017184"/>
    </source>
</evidence>
<evidence type="ECO:0000256" key="16">
    <source>
        <dbReference type="ARBA" id="ARBA00049209"/>
    </source>
</evidence>
<evidence type="ECO:0000256" key="3">
    <source>
        <dbReference type="ARBA" id="ARBA00006001"/>
    </source>
</evidence>
<dbReference type="HAMAP" id="MF_01966">
    <property type="entry name" value="NADHX_epimerase"/>
    <property type="match status" value="1"/>
</dbReference>
<keyword evidence="12 18" id="KW-0456">Lyase</keyword>
<evidence type="ECO:0000256" key="9">
    <source>
        <dbReference type="ARBA" id="ARBA00022958"/>
    </source>
</evidence>
<feature type="binding site" evidence="17">
    <location>
        <position position="149"/>
    </location>
    <ligand>
        <name>K(+)</name>
        <dbReference type="ChEBI" id="CHEBI:29103"/>
    </ligand>
</feature>
<dbReference type="PIRSF" id="PIRSF017184">
    <property type="entry name" value="Nnr"/>
    <property type="match status" value="1"/>
</dbReference>
<evidence type="ECO:0000256" key="4">
    <source>
        <dbReference type="ARBA" id="ARBA00009524"/>
    </source>
</evidence>
<reference evidence="21 22" key="1">
    <citation type="submission" date="2017-10" db="EMBL/GenBank/DDBJ databases">
        <title>Genomics of the genus Arcobacter.</title>
        <authorList>
            <person name="Perez-Cataluna A."/>
            <person name="Figueras M.J."/>
        </authorList>
    </citation>
    <scope>NUCLEOTIDE SEQUENCE [LARGE SCALE GENOMIC DNA]</scope>
    <source>
        <strain evidence="21 22">CECT 9230</strain>
    </source>
</reference>
<dbReference type="GO" id="GO:0052855">
    <property type="term" value="F:ADP-dependent NAD(P)H-hydrate dehydratase activity"/>
    <property type="evidence" value="ECO:0007669"/>
    <property type="project" value="UniProtKB-UniRule"/>
</dbReference>
<comment type="similarity">
    <text evidence="3 18">In the N-terminal section; belongs to the NnrE/AIBP family.</text>
</comment>
<comment type="similarity">
    <text evidence="4 18">In the C-terminal section; belongs to the NnrD/CARKD family.</text>
</comment>
<evidence type="ECO:0000256" key="15">
    <source>
        <dbReference type="ARBA" id="ARBA00048238"/>
    </source>
</evidence>
<dbReference type="InterPro" id="IPR029056">
    <property type="entry name" value="Ribokinase-like"/>
</dbReference>
<evidence type="ECO:0000256" key="17">
    <source>
        <dbReference type="HAMAP-Rule" id="MF_01966"/>
    </source>
</evidence>
<evidence type="ECO:0000256" key="2">
    <source>
        <dbReference type="ARBA" id="ARBA00000909"/>
    </source>
</evidence>
<dbReference type="PROSITE" id="PS51383">
    <property type="entry name" value="YJEF_C_3"/>
    <property type="match status" value="1"/>
</dbReference>
<dbReference type="InterPro" id="IPR004443">
    <property type="entry name" value="YjeF_N_dom"/>
</dbReference>
<comment type="cofactor">
    <cofactor evidence="17 18">
        <name>K(+)</name>
        <dbReference type="ChEBI" id="CHEBI:29103"/>
    </cofactor>
    <text evidence="17 18">Binds 1 potassium ion per subunit.</text>
</comment>
<keyword evidence="6 17" id="KW-0547">Nucleotide-binding</keyword>
<dbReference type="Pfam" id="PF03853">
    <property type="entry name" value="YjeF_N"/>
    <property type="match status" value="1"/>
</dbReference>
<dbReference type="EC" id="5.1.99.6" evidence="17"/>
<organism evidence="21 22">
    <name type="scientific">Aliarcobacter vitoriensis</name>
    <dbReference type="NCBI Taxonomy" id="2011099"/>
    <lineage>
        <taxon>Bacteria</taxon>
        <taxon>Pseudomonadati</taxon>
        <taxon>Campylobacterota</taxon>
        <taxon>Epsilonproteobacteria</taxon>
        <taxon>Campylobacterales</taxon>
        <taxon>Arcobacteraceae</taxon>
        <taxon>Aliarcobacter</taxon>
    </lineage>
</organism>
<dbReference type="AlphaFoldDB" id="A0A366MQX4"/>